<dbReference type="RefSeq" id="WP_102523229.1">
    <property type="nucleotide sequence ID" value="NZ_LT960611.1"/>
</dbReference>
<accession>A0A2N8ZG15</accession>
<name>A0A2N8ZG15_9VIBR</name>
<organism evidence="2 3">
    <name type="scientific">Vibrio tapetis subsp. tapetis</name>
    <dbReference type="NCBI Taxonomy" id="1671868"/>
    <lineage>
        <taxon>Bacteria</taxon>
        <taxon>Pseudomonadati</taxon>
        <taxon>Pseudomonadota</taxon>
        <taxon>Gammaproteobacteria</taxon>
        <taxon>Vibrionales</taxon>
        <taxon>Vibrionaceae</taxon>
        <taxon>Vibrio</taxon>
    </lineage>
</organism>
<dbReference type="Gene3D" id="3.30.450.20">
    <property type="entry name" value="PAS domain"/>
    <property type="match status" value="1"/>
</dbReference>
<dbReference type="AlphaFoldDB" id="A0A2N8ZG15"/>
<feature type="transmembrane region" description="Helical" evidence="1">
    <location>
        <begin position="12"/>
        <end position="32"/>
    </location>
</feature>
<keyword evidence="1" id="KW-0472">Membrane</keyword>
<gene>
    <name evidence="2" type="ORF">VTAP4600_A2839</name>
</gene>
<protein>
    <submittedName>
        <fullName evidence="2">Putative Methyl-accepting chemotaxis protein fused with GGDEF domain</fullName>
    </submittedName>
</protein>
<evidence type="ECO:0000313" key="3">
    <source>
        <dbReference type="Proteomes" id="UP000235828"/>
    </source>
</evidence>
<dbReference type="Proteomes" id="UP000235828">
    <property type="component" value="Chromosome A"/>
</dbReference>
<dbReference type="EMBL" id="LT960611">
    <property type="protein sequence ID" value="SON50805.1"/>
    <property type="molecule type" value="Genomic_DNA"/>
</dbReference>
<keyword evidence="1" id="KW-1133">Transmembrane helix</keyword>
<proteinExistence type="predicted"/>
<sequence>MAYQSSFPIKRAILGVTAVFGLFLFLIFIDALDEAEEEYQQESQQILSTMRDLTHTLRSVEFEMTTHSYLRGDQYPFPIIKKIENQSCYFLSDLDSGAGFDFVYSGPESMCDEYSRLNLEALSHLSSANVMAYLVTLVDKVSAFYFISKDKYIISSPSDLANNMKGHQFDDVVEGRPFWANTVKHGLAENRGDITFTGEYEDLLTHQSVITLTVGVYNKGRFLGVLGVDAFANKIKSKYGREYVISDWQGGNNLSLFSYAISRPLSNAYFDSRLYLTVSQTWQQHMSHLWVSKYYLLVTLCMAYLFIVIMLLKKNWSVIDAYEHYLGFTQSNSGLLNLLGLEDSLKRLEEEPYLSMALYRNQQFDHYTSAYGKGVYQQLYQHVIDTFSQRLRDKDLFVQLDNGDLLLVVPTESEHLATHMFTSLERELSLRSCRLEQGGRIQMSMEGEHHCFPVHHYDNFHHLWMSEQAQILFSSQSIEQYRTV</sequence>
<dbReference type="KEGG" id="vta:A2839"/>
<keyword evidence="1" id="KW-0812">Transmembrane</keyword>
<keyword evidence="3" id="KW-1185">Reference proteome</keyword>
<evidence type="ECO:0000256" key="1">
    <source>
        <dbReference type="SAM" id="Phobius"/>
    </source>
</evidence>
<dbReference type="CDD" id="cd18773">
    <property type="entry name" value="PDC1_HK_sensor"/>
    <property type="match status" value="1"/>
</dbReference>
<dbReference type="OrthoDB" id="9812260at2"/>
<feature type="transmembrane region" description="Helical" evidence="1">
    <location>
        <begin position="294"/>
        <end position="312"/>
    </location>
</feature>
<reference evidence="2 3" key="1">
    <citation type="submission" date="2017-10" db="EMBL/GenBank/DDBJ databases">
        <authorList>
            <person name="Banno H."/>
            <person name="Chua N.-H."/>
        </authorList>
    </citation>
    <scope>NUCLEOTIDE SEQUENCE [LARGE SCALE GENOMIC DNA]</scope>
    <source>
        <strain evidence="2">Vibrio tapetis CECT4600</strain>
    </source>
</reference>
<evidence type="ECO:0000313" key="2">
    <source>
        <dbReference type="EMBL" id="SON50805.1"/>
    </source>
</evidence>